<evidence type="ECO:0000256" key="3">
    <source>
        <dbReference type="ARBA" id="ARBA00012584"/>
    </source>
</evidence>
<dbReference type="GO" id="GO:0003725">
    <property type="term" value="F:double-stranded RNA binding"/>
    <property type="evidence" value="ECO:0007669"/>
    <property type="project" value="InterPro"/>
</dbReference>
<dbReference type="GO" id="GO:0006450">
    <property type="term" value="P:regulation of translational fidelity"/>
    <property type="evidence" value="ECO:0007669"/>
    <property type="project" value="TreeGrafter"/>
</dbReference>
<dbReference type="EC" id="2.7.7.87" evidence="3"/>
<dbReference type="RefSeq" id="WP_135819329.1">
    <property type="nucleotide sequence ID" value="NZ_SRPG01000442.1"/>
</dbReference>
<keyword evidence="5" id="KW-0808">Transferase</keyword>
<evidence type="ECO:0000256" key="9">
    <source>
        <dbReference type="ARBA" id="ARBA00022840"/>
    </source>
</evidence>
<dbReference type="Gene3D" id="3.90.870.10">
    <property type="entry name" value="DHBP synthase"/>
    <property type="match status" value="1"/>
</dbReference>
<dbReference type="InterPro" id="IPR050156">
    <property type="entry name" value="TC-AMP_synthase_SUA5"/>
</dbReference>
<name>A0A4Z1BXT2_9RHOB</name>
<dbReference type="EMBL" id="SRPG01000442">
    <property type="protein sequence ID" value="TGN38080.1"/>
    <property type="molecule type" value="Genomic_DNA"/>
</dbReference>
<keyword evidence="8" id="KW-0547">Nucleotide-binding</keyword>
<dbReference type="AlphaFoldDB" id="A0A4Z1BXT2"/>
<dbReference type="Proteomes" id="UP000297972">
    <property type="component" value="Unassembled WGS sequence"/>
</dbReference>
<dbReference type="GO" id="GO:0005737">
    <property type="term" value="C:cytoplasm"/>
    <property type="evidence" value="ECO:0007669"/>
    <property type="project" value="UniProtKB-SubCell"/>
</dbReference>
<proteinExistence type="inferred from homology"/>
<evidence type="ECO:0000256" key="5">
    <source>
        <dbReference type="ARBA" id="ARBA00022679"/>
    </source>
</evidence>
<dbReference type="GO" id="GO:0005524">
    <property type="term" value="F:ATP binding"/>
    <property type="evidence" value="ECO:0007669"/>
    <property type="project" value="UniProtKB-KW"/>
</dbReference>
<evidence type="ECO:0000313" key="14">
    <source>
        <dbReference type="Proteomes" id="UP000297972"/>
    </source>
</evidence>
<dbReference type="InterPro" id="IPR017945">
    <property type="entry name" value="DHBP_synth_RibB-like_a/b_dom"/>
</dbReference>
<dbReference type="GO" id="GO:0000049">
    <property type="term" value="F:tRNA binding"/>
    <property type="evidence" value="ECO:0007669"/>
    <property type="project" value="TreeGrafter"/>
</dbReference>
<dbReference type="SUPFAM" id="SSF55821">
    <property type="entry name" value="YrdC/RibB"/>
    <property type="match status" value="1"/>
</dbReference>
<reference evidence="13 14" key="1">
    <citation type="submission" date="2019-03" db="EMBL/GenBank/DDBJ databases">
        <authorList>
            <person name="Li J."/>
        </authorList>
    </citation>
    <scope>NUCLEOTIDE SEQUENCE [LARGE SCALE GENOMIC DNA]</scope>
    <source>
        <strain evidence="13 14">3058</strain>
    </source>
</reference>
<dbReference type="PROSITE" id="PS51163">
    <property type="entry name" value="YRDC"/>
    <property type="match status" value="1"/>
</dbReference>
<keyword evidence="9" id="KW-0067">ATP-binding</keyword>
<comment type="subcellular location">
    <subcellularLocation>
        <location evidence="1">Cytoplasm</location>
    </subcellularLocation>
</comment>
<evidence type="ECO:0000256" key="2">
    <source>
        <dbReference type="ARBA" id="ARBA00007663"/>
    </source>
</evidence>
<keyword evidence="6" id="KW-0819">tRNA processing</keyword>
<accession>A0A4Z1BXT2</accession>
<comment type="similarity">
    <text evidence="2">Belongs to the SUA5 family.</text>
</comment>
<dbReference type="NCBIfam" id="TIGR00057">
    <property type="entry name" value="L-threonylcarbamoyladenylate synthase"/>
    <property type="match status" value="1"/>
</dbReference>
<feature type="domain" description="YrdC-like" evidence="12">
    <location>
        <begin position="10"/>
        <end position="145"/>
    </location>
</feature>
<dbReference type="Pfam" id="PF01300">
    <property type="entry name" value="Sua5_yciO_yrdC"/>
    <property type="match status" value="1"/>
</dbReference>
<evidence type="ECO:0000256" key="10">
    <source>
        <dbReference type="ARBA" id="ARBA00029774"/>
    </source>
</evidence>
<dbReference type="PANTHER" id="PTHR17490:SF16">
    <property type="entry name" value="THREONYLCARBAMOYL-AMP SYNTHASE"/>
    <property type="match status" value="1"/>
</dbReference>
<evidence type="ECO:0000256" key="1">
    <source>
        <dbReference type="ARBA" id="ARBA00004496"/>
    </source>
</evidence>
<dbReference type="OrthoDB" id="9814580at2"/>
<evidence type="ECO:0000256" key="4">
    <source>
        <dbReference type="ARBA" id="ARBA00022490"/>
    </source>
</evidence>
<evidence type="ECO:0000256" key="11">
    <source>
        <dbReference type="ARBA" id="ARBA00048366"/>
    </source>
</evidence>
<dbReference type="PANTHER" id="PTHR17490">
    <property type="entry name" value="SUA5"/>
    <property type="match status" value="1"/>
</dbReference>
<organism evidence="13 14">
    <name type="scientific">Paracoccus liaowanqingii</name>
    <dbReference type="NCBI Taxonomy" id="2560053"/>
    <lineage>
        <taxon>Bacteria</taxon>
        <taxon>Pseudomonadati</taxon>
        <taxon>Pseudomonadota</taxon>
        <taxon>Alphaproteobacteria</taxon>
        <taxon>Rhodobacterales</taxon>
        <taxon>Paracoccaceae</taxon>
        <taxon>Paracoccus</taxon>
    </lineage>
</organism>
<protein>
    <recommendedName>
        <fullName evidence="10">L-threonylcarbamoyladenylate synthase</fullName>
        <ecNumber evidence="3">2.7.7.87</ecNumber>
    </recommendedName>
    <alternativeName>
        <fullName evidence="10">L-threonylcarbamoyladenylate synthase</fullName>
    </alternativeName>
</protein>
<keyword evidence="4" id="KW-0963">Cytoplasm</keyword>
<comment type="catalytic activity">
    <reaction evidence="11">
        <text>L-threonine + hydrogencarbonate + ATP = L-threonylcarbamoyladenylate + diphosphate + H2O</text>
        <dbReference type="Rhea" id="RHEA:36407"/>
        <dbReference type="ChEBI" id="CHEBI:15377"/>
        <dbReference type="ChEBI" id="CHEBI:17544"/>
        <dbReference type="ChEBI" id="CHEBI:30616"/>
        <dbReference type="ChEBI" id="CHEBI:33019"/>
        <dbReference type="ChEBI" id="CHEBI:57926"/>
        <dbReference type="ChEBI" id="CHEBI:73682"/>
        <dbReference type="EC" id="2.7.7.87"/>
    </reaction>
</comment>
<gene>
    <name evidence="13" type="ORF">E4L95_21975</name>
</gene>
<evidence type="ECO:0000256" key="7">
    <source>
        <dbReference type="ARBA" id="ARBA00022695"/>
    </source>
</evidence>
<keyword evidence="7" id="KW-0548">Nucleotidyltransferase</keyword>
<evidence type="ECO:0000256" key="8">
    <source>
        <dbReference type="ARBA" id="ARBA00022741"/>
    </source>
</evidence>
<evidence type="ECO:0000256" key="6">
    <source>
        <dbReference type="ARBA" id="ARBA00022694"/>
    </source>
</evidence>
<keyword evidence="14" id="KW-1185">Reference proteome</keyword>
<comment type="caution">
    <text evidence="13">The sequence shown here is derived from an EMBL/GenBank/DDBJ whole genome shotgun (WGS) entry which is preliminary data.</text>
</comment>
<dbReference type="GO" id="GO:0008033">
    <property type="term" value="P:tRNA processing"/>
    <property type="evidence" value="ECO:0007669"/>
    <property type="project" value="UniProtKB-KW"/>
</dbReference>
<sequence length="145" mass="14452">MQTLRLSPDGPGLARAAALLAEGACVAMPTETVYGLAADARDGAAVARIYAAKGRPGFNPLIVHVADLGAAQALAAFSDQALLLARRFWPGALTLVLPLRAGSGIASLVTAGLDTVGLRVPAHPVAQALLRAAAAPLAAPSANAS</sequence>
<feature type="non-terminal residue" evidence="13">
    <location>
        <position position="145"/>
    </location>
</feature>
<dbReference type="InterPro" id="IPR006070">
    <property type="entry name" value="Sua5-like_dom"/>
</dbReference>
<evidence type="ECO:0000259" key="12">
    <source>
        <dbReference type="PROSITE" id="PS51163"/>
    </source>
</evidence>
<dbReference type="GO" id="GO:0061710">
    <property type="term" value="F:L-threonylcarbamoyladenylate synthase"/>
    <property type="evidence" value="ECO:0007669"/>
    <property type="project" value="UniProtKB-EC"/>
</dbReference>
<evidence type="ECO:0000313" key="13">
    <source>
        <dbReference type="EMBL" id="TGN38080.1"/>
    </source>
</evidence>